<evidence type="ECO:0000256" key="1">
    <source>
        <dbReference type="SAM" id="MobiDB-lite"/>
    </source>
</evidence>
<evidence type="ECO:0000313" key="3">
    <source>
        <dbReference type="Proteomes" id="UP000238034"/>
    </source>
</evidence>
<sequence>MNGNSSDSLLLNLIKQFRRVWYSIGVLSGITLKHMVVVNKLKIPREDQADENVKDELSWENPSNPENASDNRDVEQLQRQKKEAELRKNNLSDNEQD</sequence>
<accession>A0A2T0TV20</accession>
<proteinExistence type="predicted"/>
<keyword evidence="3" id="KW-1185">Reference proteome</keyword>
<dbReference type="Proteomes" id="UP000238034">
    <property type="component" value="Unassembled WGS sequence"/>
</dbReference>
<organism evidence="2 3">
    <name type="scientific">Arcticibacter pallidicorallinus</name>
    <dbReference type="NCBI Taxonomy" id="1259464"/>
    <lineage>
        <taxon>Bacteria</taxon>
        <taxon>Pseudomonadati</taxon>
        <taxon>Bacteroidota</taxon>
        <taxon>Sphingobacteriia</taxon>
        <taxon>Sphingobacteriales</taxon>
        <taxon>Sphingobacteriaceae</taxon>
        <taxon>Arcticibacter</taxon>
    </lineage>
</organism>
<feature type="compositionally biased region" description="Basic and acidic residues" evidence="1">
    <location>
        <begin position="45"/>
        <end position="57"/>
    </location>
</feature>
<gene>
    <name evidence="2" type="ORF">B0I27_11167</name>
</gene>
<name>A0A2T0TV20_9SPHI</name>
<feature type="compositionally biased region" description="Basic and acidic residues" evidence="1">
    <location>
        <begin position="69"/>
        <end position="90"/>
    </location>
</feature>
<feature type="region of interest" description="Disordered" evidence="1">
    <location>
        <begin position="45"/>
        <end position="97"/>
    </location>
</feature>
<comment type="caution">
    <text evidence="2">The sequence shown here is derived from an EMBL/GenBank/DDBJ whole genome shotgun (WGS) entry which is preliminary data.</text>
</comment>
<reference evidence="2 3" key="1">
    <citation type="submission" date="2018-03" db="EMBL/GenBank/DDBJ databases">
        <title>Genomic Encyclopedia of Type Strains, Phase III (KMG-III): the genomes of soil and plant-associated and newly described type strains.</title>
        <authorList>
            <person name="Whitman W."/>
        </authorList>
    </citation>
    <scope>NUCLEOTIDE SEQUENCE [LARGE SCALE GENOMIC DNA]</scope>
    <source>
        <strain evidence="2 3">CGMCC 1.9313</strain>
    </source>
</reference>
<dbReference type="AlphaFoldDB" id="A0A2T0TV20"/>
<protein>
    <submittedName>
        <fullName evidence="2">Uncharacterized protein</fullName>
    </submittedName>
</protein>
<dbReference type="EMBL" id="PVTH01000011">
    <property type="protein sequence ID" value="PRY49511.1"/>
    <property type="molecule type" value="Genomic_DNA"/>
</dbReference>
<evidence type="ECO:0000313" key="2">
    <source>
        <dbReference type="EMBL" id="PRY49511.1"/>
    </source>
</evidence>